<dbReference type="EMBL" id="VCHE01000069">
    <property type="protein sequence ID" value="KAB2572899.1"/>
    <property type="molecule type" value="Genomic_DNA"/>
</dbReference>
<sequence length="408" mass="46280">MKTNDTSIETGENNLEKVFKEAVESKPQLSEVFELSSGTAPDLSNPIHPLFRQTNFPSLSTDEYEGMELALRLASLFITVVPMLEWFVKAAYDFKVVHPTRTNKKVLEQVCEYNRGHYAVVSDALLSLADFVDFDFDIFPDFVSCGRTQLYAVNSSKRRKQAPEAVHAWFQKTHQQRRRVRTKLHADFRAYARDALQGYSPEARLRYSFFLAVTITHEVCHAFGLMKSNGADEPYFSADAPVSDWGTAWEMWALGGEINPWHPSRMAPTVTLLAADWVDRRRQKVNGGLASSVVPMDWIAMWFRQHFWAELESGSDVRTLPLCDLRVWQQADRRGSVTNGKVSLLMPESPQAISPSRGRKRKVSEGDDRDSGSASPEMIDEESSSHKKRSRTRNGEAVSPKTARIDNR</sequence>
<proteinExistence type="predicted"/>
<feature type="region of interest" description="Disordered" evidence="1">
    <location>
        <begin position="339"/>
        <end position="408"/>
    </location>
</feature>
<protein>
    <submittedName>
        <fullName evidence="2">Uncharacterized protein</fullName>
    </submittedName>
</protein>
<dbReference type="Proteomes" id="UP000325902">
    <property type="component" value="Unassembled WGS sequence"/>
</dbReference>
<comment type="caution">
    <text evidence="2">The sequence shown here is derived from an EMBL/GenBank/DDBJ whole genome shotgun (WGS) entry which is preliminary data.</text>
</comment>
<evidence type="ECO:0000256" key="1">
    <source>
        <dbReference type="SAM" id="MobiDB-lite"/>
    </source>
</evidence>
<dbReference type="AlphaFoldDB" id="A0A5N5D592"/>
<gene>
    <name evidence="2" type="ORF">DBV05_g8429</name>
</gene>
<accession>A0A5N5D592</accession>
<dbReference type="OrthoDB" id="10254945at2759"/>
<evidence type="ECO:0000313" key="3">
    <source>
        <dbReference type="Proteomes" id="UP000325902"/>
    </source>
</evidence>
<name>A0A5N5D592_9PEZI</name>
<organism evidence="2 3">
    <name type="scientific">Lasiodiplodia theobromae</name>
    <dbReference type="NCBI Taxonomy" id="45133"/>
    <lineage>
        <taxon>Eukaryota</taxon>
        <taxon>Fungi</taxon>
        <taxon>Dikarya</taxon>
        <taxon>Ascomycota</taxon>
        <taxon>Pezizomycotina</taxon>
        <taxon>Dothideomycetes</taxon>
        <taxon>Dothideomycetes incertae sedis</taxon>
        <taxon>Botryosphaeriales</taxon>
        <taxon>Botryosphaeriaceae</taxon>
        <taxon>Lasiodiplodia</taxon>
    </lineage>
</organism>
<keyword evidence="3" id="KW-1185">Reference proteome</keyword>
<evidence type="ECO:0000313" key="2">
    <source>
        <dbReference type="EMBL" id="KAB2572899.1"/>
    </source>
</evidence>
<reference evidence="2 3" key="1">
    <citation type="journal article" date="2019" name="Sci. Rep.">
        <title>A multi-omics analysis of the grapevine pathogen Lasiodiplodia theobromae reveals that temperature affects the expression of virulence- and pathogenicity-related genes.</title>
        <authorList>
            <person name="Felix C."/>
            <person name="Meneses R."/>
            <person name="Goncalves M.F.M."/>
            <person name="Tilleman L."/>
            <person name="Duarte A.S."/>
            <person name="Jorrin-Novo J.V."/>
            <person name="Van de Peer Y."/>
            <person name="Deforce D."/>
            <person name="Van Nieuwerburgh F."/>
            <person name="Esteves A.C."/>
            <person name="Alves A."/>
        </authorList>
    </citation>
    <scope>NUCLEOTIDE SEQUENCE [LARGE SCALE GENOMIC DNA]</scope>
    <source>
        <strain evidence="2 3">LA-SOL3</strain>
    </source>
</reference>